<dbReference type="GeneID" id="104723918"/>
<comment type="subunit">
    <text evidence="2">Heterotetramer.</text>
</comment>
<dbReference type="InterPro" id="IPR005836">
    <property type="entry name" value="ADP_Glu_pyroP_CS"/>
</dbReference>
<accession>A0ABM0UG46</accession>
<dbReference type="InterPro" id="IPR011831">
    <property type="entry name" value="ADP-Glc_PPase"/>
</dbReference>
<evidence type="ECO:0000259" key="5">
    <source>
        <dbReference type="Pfam" id="PF00483"/>
    </source>
</evidence>
<keyword evidence="4" id="KW-0067">ATP-binding</keyword>
<sequence length="168" mass="18503">MFERRRADPKNVAAIILGGGDGAKLFPLTKRAATPAVPVGGCYRMKQVLAATQTPGETGKKWFQGTTDAVRKFLWVFESLLVFLSMLLEVSFARSFKNASTSAIAASQRSRFPCDLKSAQENIKSLVFDSALPMTKLVSSSRHKRTTSLWSSVNLVISSRHKRTTTFS</sequence>
<keyword evidence="6" id="KW-1185">Reference proteome</keyword>
<reference evidence="7" key="2">
    <citation type="submission" date="2025-08" db="UniProtKB">
        <authorList>
            <consortium name="RefSeq"/>
        </authorList>
    </citation>
    <scope>IDENTIFICATION</scope>
    <source>
        <tissue evidence="7">Leaf</tissue>
    </source>
</reference>
<evidence type="ECO:0000256" key="1">
    <source>
        <dbReference type="ARBA" id="ARBA00010443"/>
    </source>
</evidence>
<comment type="similarity">
    <text evidence="1">Belongs to the bacterial/plant glucose-1-phosphate adenylyltransferase family.</text>
</comment>
<evidence type="ECO:0000313" key="7">
    <source>
        <dbReference type="RefSeq" id="XP_010440654.1"/>
    </source>
</evidence>
<dbReference type="RefSeq" id="XP_010440654.1">
    <property type="nucleotide sequence ID" value="XM_010442352.2"/>
</dbReference>
<dbReference type="PANTHER" id="PTHR43523:SF4">
    <property type="entry name" value="GLUCOSE-1-PHOSPHATE ADENYLYLTRANSFERASE LARGE SUBUNIT 3, CHLOROPLASTIC"/>
    <property type="match status" value="1"/>
</dbReference>
<dbReference type="InterPro" id="IPR029044">
    <property type="entry name" value="Nucleotide-diphossugar_trans"/>
</dbReference>
<dbReference type="PROSITE" id="PS00808">
    <property type="entry name" value="ADP_GLC_PYROPHOSPH_1"/>
    <property type="match status" value="1"/>
</dbReference>
<proteinExistence type="inferred from homology"/>
<keyword evidence="3" id="KW-0547">Nucleotide-binding</keyword>
<reference evidence="6" key="1">
    <citation type="journal article" date="2014" name="Nat. Commun.">
        <title>The emerging biofuel crop Camelina sativa retains a highly undifferentiated hexaploid genome structure.</title>
        <authorList>
            <person name="Kagale S."/>
            <person name="Koh C."/>
            <person name="Nixon J."/>
            <person name="Bollina V."/>
            <person name="Clarke W.E."/>
            <person name="Tuteja R."/>
            <person name="Spillane C."/>
            <person name="Robinson S.J."/>
            <person name="Links M.G."/>
            <person name="Clarke C."/>
            <person name="Higgins E.E."/>
            <person name="Huebert T."/>
            <person name="Sharpe A.G."/>
            <person name="Parkin I.A."/>
        </authorList>
    </citation>
    <scope>NUCLEOTIDE SEQUENCE [LARGE SCALE GENOMIC DNA]</scope>
    <source>
        <strain evidence="6">cv. DH55</strain>
    </source>
</reference>
<feature type="domain" description="Nucleotidyl transferase" evidence="5">
    <location>
        <begin position="14"/>
        <end position="49"/>
    </location>
</feature>
<evidence type="ECO:0000256" key="2">
    <source>
        <dbReference type="ARBA" id="ARBA00011680"/>
    </source>
</evidence>
<dbReference type="SUPFAM" id="SSF53448">
    <property type="entry name" value="Nucleotide-diphospho-sugar transferases"/>
    <property type="match status" value="1"/>
</dbReference>
<protein>
    <submittedName>
        <fullName evidence="7">Uncharacterized protein LOC104723918 isoform X1</fullName>
    </submittedName>
</protein>
<dbReference type="Pfam" id="PF00483">
    <property type="entry name" value="NTP_transferase"/>
    <property type="match status" value="1"/>
</dbReference>
<name>A0ABM0UG46_CAMSA</name>
<dbReference type="InterPro" id="IPR005835">
    <property type="entry name" value="NTP_transferase_dom"/>
</dbReference>
<dbReference type="PANTHER" id="PTHR43523">
    <property type="entry name" value="GLUCOSE-1-PHOSPHATE ADENYLYLTRANSFERASE-RELATED"/>
    <property type="match status" value="1"/>
</dbReference>
<evidence type="ECO:0000313" key="6">
    <source>
        <dbReference type="Proteomes" id="UP000694864"/>
    </source>
</evidence>
<evidence type="ECO:0000256" key="3">
    <source>
        <dbReference type="ARBA" id="ARBA00022741"/>
    </source>
</evidence>
<evidence type="ECO:0000256" key="4">
    <source>
        <dbReference type="ARBA" id="ARBA00022840"/>
    </source>
</evidence>
<dbReference type="Proteomes" id="UP000694864">
    <property type="component" value="Chromosome 11"/>
</dbReference>
<organism evidence="6 7">
    <name type="scientific">Camelina sativa</name>
    <name type="common">False flax</name>
    <name type="synonym">Myagrum sativum</name>
    <dbReference type="NCBI Taxonomy" id="90675"/>
    <lineage>
        <taxon>Eukaryota</taxon>
        <taxon>Viridiplantae</taxon>
        <taxon>Streptophyta</taxon>
        <taxon>Embryophyta</taxon>
        <taxon>Tracheophyta</taxon>
        <taxon>Spermatophyta</taxon>
        <taxon>Magnoliopsida</taxon>
        <taxon>eudicotyledons</taxon>
        <taxon>Gunneridae</taxon>
        <taxon>Pentapetalae</taxon>
        <taxon>rosids</taxon>
        <taxon>malvids</taxon>
        <taxon>Brassicales</taxon>
        <taxon>Brassicaceae</taxon>
        <taxon>Camelineae</taxon>
        <taxon>Camelina</taxon>
    </lineage>
</organism>
<dbReference type="Gene3D" id="3.90.550.10">
    <property type="entry name" value="Spore Coat Polysaccharide Biosynthesis Protein SpsA, Chain A"/>
    <property type="match status" value="1"/>
</dbReference>
<gene>
    <name evidence="7" type="primary">LOC104723918</name>
</gene>